<dbReference type="OrthoDB" id="616263at2759"/>
<protein>
    <recommendedName>
        <fullName evidence="9">Protein YIF1</fullName>
    </recommendedName>
</protein>
<dbReference type="STRING" id="151549.A0A4C1WFF6"/>
<dbReference type="GO" id="GO:0000139">
    <property type="term" value="C:Golgi membrane"/>
    <property type="evidence" value="ECO:0007669"/>
    <property type="project" value="UniProtKB-SubCell"/>
</dbReference>
<dbReference type="EMBL" id="BGZK01000553">
    <property type="protein sequence ID" value="GBP49871.1"/>
    <property type="molecule type" value="Genomic_DNA"/>
</dbReference>
<proteinExistence type="inferred from homology"/>
<dbReference type="PANTHER" id="PTHR14083">
    <property type="entry name" value="YIP1 INTERACTING FACTOR HOMOLOG YIF1 PROTEIN"/>
    <property type="match status" value="1"/>
</dbReference>
<keyword evidence="4 9" id="KW-0256">Endoplasmic reticulum</keyword>
<dbReference type="GO" id="GO:0005793">
    <property type="term" value="C:endoplasmic reticulum-Golgi intermediate compartment"/>
    <property type="evidence" value="ECO:0007669"/>
    <property type="project" value="UniProtKB-UniRule"/>
</dbReference>
<dbReference type="GO" id="GO:0005789">
    <property type="term" value="C:endoplasmic reticulum membrane"/>
    <property type="evidence" value="ECO:0007669"/>
    <property type="project" value="UniProtKB-SubCell"/>
</dbReference>
<name>A0A4C1WFF6_EUMVA</name>
<reference evidence="10 11" key="1">
    <citation type="journal article" date="2019" name="Commun. Biol.">
        <title>The bagworm genome reveals a unique fibroin gene that provides high tensile strength.</title>
        <authorList>
            <person name="Kono N."/>
            <person name="Nakamura H."/>
            <person name="Ohtoshi R."/>
            <person name="Tomita M."/>
            <person name="Numata K."/>
            <person name="Arakawa K."/>
        </authorList>
    </citation>
    <scope>NUCLEOTIDE SEQUENCE [LARGE SCALE GENOMIC DNA]</scope>
</reference>
<dbReference type="GO" id="GO:0006888">
    <property type="term" value="P:endoplasmic reticulum to Golgi vesicle-mediated transport"/>
    <property type="evidence" value="ECO:0007669"/>
    <property type="project" value="UniProtKB-UniRule"/>
</dbReference>
<dbReference type="AlphaFoldDB" id="A0A4C1WFF6"/>
<keyword evidence="8" id="KW-0472">Membrane</keyword>
<comment type="caution">
    <text evidence="10">The sequence shown here is derived from an EMBL/GenBank/DDBJ whole genome shotgun (WGS) entry which is preliminary data.</text>
</comment>
<dbReference type="GO" id="GO:0015031">
    <property type="term" value="P:protein transport"/>
    <property type="evidence" value="ECO:0007669"/>
    <property type="project" value="UniProtKB-KW"/>
</dbReference>
<accession>A0A4C1WFF6</accession>
<keyword evidence="7 9" id="KW-0333">Golgi apparatus</keyword>
<dbReference type="PANTHER" id="PTHR14083:SF0">
    <property type="entry name" value="YIP1D-INTERACTING FACTOR 1, ISOFORM C"/>
    <property type="match status" value="1"/>
</dbReference>
<organism evidence="10 11">
    <name type="scientific">Eumeta variegata</name>
    <name type="common">Bagworm moth</name>
    <name type="synonym">Eumeta japonica</name>
    <dbReference type="NCBI Taxonomy" id="151549"/>
    <lineage>
        <taxon>Eukaryota</taxon>
        <taxon>Metazoa</taxon>
        <taxon>Ecdysozoa</taxon>
        <taxon>Arthropoda</taxon>
        <taxon>Hexapoda</taxon>
        <taxon>Insecta</taxon>
        <taxon>Pterygota</taxon>
        <taxon>Neoptera</taxon>
        <taxon>Endopterygota</taxon>
        <taxon>Lepidoptera</taxon>
        <taxon>Glossata</taxon>
        <taxon>Ditrysia</taxon>
        <taxon>Tineoidea</taxon>
        <taxon>Psychidae</taxon>
        <taxon>Oiketicinae</taxon>
        <taxon>Eumeta</taxon>
    </lineage>
</organism>
<keyword evidence="2 9" id="KW-0813">Transport</keyword>
<keyword evidence="5 9" id="KW-0653">Protein transport</keyword>
<evidence type="ECO:0000256" key="5">
    <source>
        <dbReference type="ARBA" id="ARBA00022927"/>
    </source>
</evidence>
<comment type="similarity">
    <text evidence="1 9">Belongs to the YIF1 family.</text>
</comment>
<dbReference type="InterPro" id="IPR005578">
    <property type="entry name" value="Yif1_fam"/>
</dbReference>
<gene>
    <name evidence="10" type="ORF">EVAR_83820_1</name>
</gene>
<evidence type="ECO:0000256" key="4">
    <source>
        <dbReference type="ARBA" id="ARBA00022824"/>
    </source>
</evidence>
<comment type="function">
    <text evidence="9">Has a role in transport between endoplasmic reticulum and Golgi.</text>
</comment>
<keyword evidence="11" id="KW-1185">Reference proteome</keyword>
<dbReference type="Gene3D" id="1.10.10.1450">
    <property type="match status" value="1"/>
</dbReference>
<evidence type="ECO:0000256" key="2">
    <source>
        <dbReference type="ARBA" id="ARBA00022448"/>
    </source>
</evidence>
<evidence type="ECO:0000313" key="11">
    <source>
        <dbReference type="Proteomes" id="UP000299102"/>
    </source>
</evidence>
<evidence type="ECO:0000256" key="6">
    <source>
        <dbReference type="ARBA" id="ARBA00022989"/>
    </source>
</evidence>
<evidence type="ECO:0000256" key="9">
    <source>
        <dbReference type="RuleBase" id="RU368073"/>
    </source>
</evidence>
<evidence type="ECO:0000313" key="10">
    <source>
        <dbReference type="EMBL" id="GBP49871.1"/>
    </source>
</evidence>
<dbReference type="Proteomes" id="UP000299102">
    <property type="component" value="Unassembled WGS sequence"/>
</dbReference>
<evidence type="ECO:0000256" key="1">
    <source>
        <dbReference type="ARBA" id="ARBA00009727"/>
    </source>
</evidence>
<dbReference type="GO" id="GO:0030134">
    <property type="term" value="C:COPII-coated ER to Golgi transport vesicle"/>
    <property type="evidence" value="ECO:0007669"/>
    <property type="project" value="TreeGrafter"/>
</dbReference>
<keyword evidence="6" id="KW-1133">Transmembrane helix</keyword>
<comment type="subcellular location">
    <subcellularLocation>
        <location evidence="9">Endoplasmic reticulum membrane</location>
        <topology evidence="9">Multi-pass membrane protein</topology>
    </subcellularLocation>
    <subcellularLocation>
        <location evidence="9">Golgi apparatus membrane</location>
        <topology evidence="9">Multi-pass membrane protein</topology>
    </subcellularLocation>
</comment>
<dbReference type="Pfam" id="PF03878">
    <property type="entry name" value="YIF1"/>
    <property type="match status" value="1"/>
</dbReference>
<evidence type="ECO:0000256" key="7">
    <source>
        <dbReference type="ARBA" id="ARBA00023034"/>
    </source>
</evidence>
<evidence type="ECO:0000256" key="8">
    <source>
        <dbReference type="ARBA" id="ARBA00023136"/>
    </source>
</evidence>
<evidence type="ECO:0000256" key="3">
    <source>
        <dbReference type="ARBA" id="ARBA00022692"/>
    </source>
</evidence>
<keyword evidence="3" id="KW-0812">Transmembrane</keyword>
<sequence length="144" mass="16558">MMATFGQNPMVSPAQLTNLIQQPVMQDMALQYGGQLARAGGEAVRRELHRVMPFSRLRYYFAVDTRYVVHKLMLLLFPFAHKKSVAEAHRMLSNTYGEAAISERTYRERFQRFKSGDFDVENQHGGGRKKVFEDADLEALLDQD</sequence>